<dbReference type="PROSITE" id="PS50932">
    <property type="entry name" value="HTH_LACI_2"/>
    <property type="match status" value="1"/>
</dbReference>
<sequence length="332" mass="35100">MSGRPRVTLRAVAEATNLHVSTVARVLNGTAQVTKETEERVRAAARELGYIRNEYAASLRTQRTRILGVLVPTLTDYVLAAVYEGIQEAALDRGYRTFVTNTHDVAEQHVAGLEALLSWGVDGLIIGDARLDSDGLESLSANDIPFVLVSRRAGEHPAVTCHDARGGELAAEHLLGLGHTRVAVLAGQPYASTCADRTEGFLRAYAEAGHPVPEELVVHSGYDSRGGEQAMSAALATGRELDAVFAVNDVAAMGAAGVLRANGIGVGERIALVGFNDIPLASSLTVPLTTVRSPLREMGAAAVEELLVRVDGGRARSRLLTPELVVRASTRG</sequence>
<keyword evidence="6" id="KW-1185">Reference proteome</keyword>
<reference evidence="5 6" key="1">
    <citation type="submission" date="2024-09" db="EMBL/GenBank/DDBJ databases">
        <authorList>
            <person name="Sun Q."/>
            <person name="Mori K."/>
        </authorList>
    </citation>
    <scope>NUCLEOTIDE SEQUENCE [LARGE SCALE GENOMIC DNA]</scope>
    <source>
        <strain evidence="5 6">TBRC 7907</strain>
    </source>
</reference>
<comment type="caution">
    <text evidence="5">The sequence shown here is derived from an EMBL/GenBank/DDBJ whole genome shotgun (WGS) entry which is preliminary data.</text>
</comment>
<feature type="domain" description="HTH lacI-type" evidence="4">
    <location>
        <begin position="7"/>
        <end position="61"/>
    </location>
</feature>
<dbReference type="CDD" id="cd01392">
    <property type="entry name" value="HTH_LacI"/>
    <property type="match status" value="1"/>
</dbReference>
<dbReference type="SUPFAM" id="SSF47413">
    <property type="entry name" value="lambda repressor-like DNA-binding domains"/>
    <property type="match status" value="1"/>
</dbReference>
<keyword evidence="3" id="KW-0804">Transcription</keyword>
<dbReference type="Proteomes" id="UP001589693">
    <property type="component" value="Unassembled WGS sequence"/>
</dbReference>
<evidence type="ECO:0000313" key="6">
    <source>
        <dbReference type="Proteomes" id="UP001589693"/>
    </source>
</evidence>
<dbReference type="InterPro" id="IPR028082">
    <property type="entry name" value="Peripla_BP_I"/>
</dbReference>
<evidence type="ECO:0000256" key="2">
    <source>
        <dbReference type="ARBA" id="ARBA00023125"/>
    </source>
</evidence>
<keyword evidence="1" id="KW-0805">Transcription regulation</keyword>
<evidence type="ECO:0000256" key="3">
    <source>
        <dbReference type="ARBA" id="ARBA00023163"/>
    </source>
</evidence>
<dbReference type="GO" id="GO:0003677">
    <property type="term" value="F:DNA binding"/>
    <property type="evidence" value="ECO:0007669"/>
    <property type="project" value="UniProtKB-KW"/>
</dbReference>
<keyword evidence="2 5" id="KW-0238">DNA-binding</keyword>
<dbReference type="RefSeq" id="WP_377853643.1">
    <property type="nucleotide sequence ID" value="NZ_JBHLZU010000017.1"/>
</dbReference>
<dbReference type="InterPro" id="IPR001761">
    <property type="entry name" value="Peripla_BP/Lac1_sug-bd_dom"/>
</dbReference>
<evidence type="ECO:0000259" key="4">
    <source>
        <dbReference type="PROSITE" id="PS50932"/>
    </source>
</evidence>
<protein>
    <submittedName>
        <fullName evidence="5">LacI family DNA-binding transcriptional regulator</fullName>
    </submittedName>
</protein>
<organism evidence="5 6">
    <name type="scientific">Allokutzneria oryzae</name>
    <dbReference type="NCBI Taxonomy" id="1378989"/>
    <lineage>
        <taxon>Bacteria</taxon>
        <taxon>Bacillati</taxon>
        <taxon>Actinomycetota</taxon>
        <taxon>Actinomycetes</taxon>
        <taxon>Pseudonocardiales</taxon>
        <taxon>Pseudonocardiaceae</taxon>
        <taxon>Allokutzneria</taxon>
    </lineage>
</organism>
<evidence type="ECO:0000256" key="1">
    <source>
        <dbReference type="ARBA" id="ARBA00023015"/>
    </source>
</evidence>
<dbReference type="InterPro" id="IPR000843">
    <property type="entry name" value="HTH_LacI"/>
</dbReference>
<gene>
    <name evidence="5" type="ORF">ACFFQA_18995</name>
</gene>
<dbReference type="PANTHER" id="PTHR30146:SF109">
    <property type="entry name" value="HTH-TYPE TRANSCRIPTIONAL REGULATOR GALS"/>
    <property type="match status" value="1"/>
</dbReference>
<evidence type="ECO:0000313" key="5">
    <source>
        <dbReference type="EMBL" id="MFB9906028.1"/>
    </source>
</evidence>
<dbReference type="Gene3D" id="3.40.50.2300">
    <property type="match status" value="2"/>
</dbReference>
<name>A0ABV6A0M2_9PSEU</name>
<dbReference type="Pfam" id="PF00532">
    <property type="entry name" value="Peripla_BP_1"/>
    <property type="match status" value="1"/>
</dbReference>
<dbReference type="PANTHER" id="PTHR30146">
    <property type="entry name" value="LACI-RELATED TRANSCRIPTIONAL REPRESSOR"/>
    <property type="match status" value="1"/>
</dbReference>
<dbReference type="EMBL" id="JBHLZU010000017">
    <property type="protein sequence ID" value="MFB9906028.1"/>
    <property type="molecule type" value="Genomic_DNA"/>
</dbReference>
<proteinExistence type="predicted"/>
<dbReference type="Pfam" id="PF00356">
    <property type="entry name" value="LacI"/>
    <property type="match status" value="1"/>
</dbReference>
<dbReference type="SMART" id="SM00354">
    <property type="entry name" value="HTH_LACI"/>
    <property type="match status" value="1"/>
</dbReference>
<dbReference type="SUPFAM" id="SSF53822">
    <property type="entry name" value="Periplasmic binding protein-like I"/>
    <property type="match status" value="1"/>
</dbReference>
<dbReference type="InterPro" id="IPR010982">
    <property type="entry name" value="Lambda_DNA-bd_dom_sf"/>
</dbReference>
<accession>A0ABV6A0M2</accession>
<dbReference type="Gene3D" id="1.10.260.40">
    <property type="entry name" value="lambda repressor-like DNA-binding domains"/>
    <property type="match status" value="1"/>
</dbReference>